<sequence length="353" mass="38624">MNQVQLGQSDLRVTPVCLGTMTFGEQVDEAHAHAILDRSLALGVNFLDTAEMYAVPARAETCGATETILGHWFAKNPGVREKVVLATKVAGPSRGMPWIREGSGMTAADILAACDASLRRLQTDVIDLYQIHWPERHVPAFGALYFDPAKDKSVTSIHEQLEALGQLVKAGKVRYIGLSNETPYGVHEFVRLAEQHGLPRVATVQNPYCLINRSYENALDESCHRLGVSLLAYSPLGFGLLTGKYDASGIDGPDAPKDGRIARYESVRKQRWGRPEALVAARRYNALAREHGLTPSQLALAFCYTKWQVSSTIIGVTSVAQLEEDVAAYGTTLSPELLAAIDAIRWELRDPAI</sequence>
<evidence type="ECO:0000259" key="2">
    <source>
        <dbReference type="Pfam" id="PF00248"/>
    </source>
</evidence>
<reference evidence="3 4" key="1">
    <citation type="submission" date="2023-02" db="EMBL/GenBank/DDBJ databases">
        <title>Bacterial whole genome sequence for Curvibacter sp. HBC28.</title>
        <authorList>
            <person name="Le V."/>
            <person name="Ko S.-R."/>
            <person name="Ahn C.-Y."/>
            <person name="Oh H.-M."/>
        </authorList>
    </citation>
    <scope>NUCLEOTIDE SEQUENCE [LARGE SCALE GENOMIC DNA]</scope>
    <source>
        <strain evidence="3 4">HBC28</strain>
    </source>
</reference>
<dbReference type="SUPFAM" id="SSF51430">
    <property type="entry name" value="NAD(P)-linked oxidoreductase"/>
    <property type="match status" value="1"/>
</dbReference>
<organism evidence="3 4">
    <name type="scientific">Curvibacter microcysteis</name>
    <dbReference type="NCBI Taxonomy" id="3026419"/>
    <lineage>
        <taxon>Bacteria</taxon>
        <taxon>Pseudomonadati</taxon>
        <taxon>Pseudomonadota</taxon>
        <taxon>Betaproteobacteria</taxon>
        <taxon>Burkholderiales</taxon>
        <taxon>Comamonadaceae</taxon>
        <taxon>Curvibacter</taxon>
    </lineage>
</organism>
<dbReference type="Gene3D" id="3.20.20.100">
    <property type="entry name" value="NADP-dependent oxidoreductase domain"/>
    <property type="match status" value="1"/>
</dbReference>
<dbReference type="InterPro" id="IPR023210">
    <property type="entry name" value="NADP_OxRdtase_dom"/>
</dbReference>
<evidence type="ECO:0000256" key="1">
    <source>
        <dbReference type="ARBA" id="ARBA00023002"/>
    </source>
</evidence>
<evidence type="ECO:0000313" key="3">
    <source>
        <dbReference type="EMBL" id="MDD0816742.1"/>
    </source>
</evidence>
<feature type="domain" description="NADP-dependent oxidoreductase" evidence="2">
    <location>
        <begin position="16"/>
        <end position="344"/>
    </location>
</feature>
<accession>A0ABT5MJJ0</accession>
<dbReference type="CDD" id="cd19094">
    <property type="entry name" value="AKR_Tas-like"/>
    <property type="match status" value="1"/>
</dbReference>
<dbReference type="EMBL" id="JAQSIO010000009">
    <property type="protein sequence ID" value="MDD0816742.1"/>
    <property type="molecule type" value="Genomic_DNA"/>
</dbReference>
<proteinExistence type="predicted"/>
<comment type="caution">
    <text evidence="3">The sequence shown here is derived from an EMBL/GenBank/DDBJ whole genome shotgun (WGS) entry which is preliminary data.</text>
</comment>
<keyword evidence="1" id="KW-0560">Oxidoreductase</keyword>
<protein>
    <submittedName>
        <fullName evidence="3">Aldo/keto reductase</fullName>
    </submittedName>
</protein>
<keyword evidence="4" id="KW-1185">Reference proteome</keyword>
<dbReference type="InterPro" id="IPR050523">
    <property type="entry name" value="AKR_Detox_Biosynth"/>
</dbReference>
<evidence type="ECO:0000313" key="4">
    <source>
        <dbReference type="Proteomes" id="UP001528672"/>
    </source>
</evidence>
<dbReference type="InterPro" id="IPR036812">
    <property type="entry name" value="NAD(P)_OxRdtase_dom_sf"/>
</dbReference>
<gene>
    <name evidence="3" type="ORF">PSQ39_19035</name>
</gene>
<dbReference type="Pfam" id="PF00248">
    <property type="entry name" value="Aldo_ket_red"/>
    <property type="match status" value="1"/>
</dbReference>
<name>A0ABT5MJJ0_9BURK</name>
<dbReference type="PANTHER" id="PTHR43364:SF4">
    <property type="entry name" value="NAD(P)-LINKED OXIDOREDUCTASE SUPERFAMILY PROTEIN"/>
    <property type="match status" value="1"/>
</dbReference>
<dbReference type="PANTHER" id="PTHR43364">
    <property type="entry name" value="NADH-SPECIFIC METHYLGLYOXAL REDUCTASE-RELATED"/>
    <property type="match status" value="1"/>
</dbReference>
<dbReference type="RefSeq" id="WP_273928773.1">
    <property type="nucleotide sequence ID" value="NZ_JAQSIO010000009.1"/>
</dbReference>
<dbReference type="PRINTS" id="PR00069">
    <property type="entry name" value="ALDKETRDTASE"/>
</dbReference>
<dbReference type="InterPro" id="IPR020471">
    <property type="entry name" value="AKR"/>
</dbReference>
<dbReference type="Proteomes" id="UP001528672">
    <property type="component" value="Unassembled WGS sequence"/>
</dbReference>